<name>A0AAN9ZAF2_9ORTH</name>
<evidence type="ECO:0000313" key="2">
    <source>
        <dbReference type="Proteomes" id="UP001378592"/>
    </source>
</evidence>
<dbReference type="EMBL" id="JAZDUA010000065">
    <property type="protein sequence ID" value="KAK7870046.1"/>
    <property type="molecule type" value="Genomic_DNA"/>
</dbReference>
<proteinExistence type="predicted"/>
<evidence type="ECO:0000313" key="1">
    <source>
        <dbReference type="EMBL" id="KAK7870046.1"/>
    </source>
</evidence>
<gene>
    <name evidence="1" type="ORF">R5R35_012002</name>
</gene>
<dbReference type="PANTHER" id="PTHR45749:SF21">
    <property type="entry name" value="DUF4371 DOMAIN-CONTAINING PROTEIN"/>
    <property type="match status" value="1"/>
</dbReference>
<keyword evidence="2" id="KW-1185">Reference proteome</keyword>
<dbReference type="PANTHER" id="PTHR45749">
    <property type="match status" value="1"/>
</dbReference>
<organism evidence="1 2">
    <name type="scientific">Gryllus longicercus</name>
    <dbReference type="NCBI Taxonomy" id="2509291"/>
    <lineage>
        <taxon>Eukaryota</taxon>
        <taxon>Metazoa</taxon>
        <taxon>Ecdysozoa</taxon>
        <taxon>Arthropoda</taxon>
        <taxon>Hexapoda</taxon>
        <taxon>Insecta</taxon>
        <taxon>Pterygota</taxon>
        <taxon>Neoptera</taxon>
        <taxon>Polyneoptera</taxon>
        <taxon>Orthoptera</taxon>
        <taxon>Ensifera</taxon>
        <taxon>Gryllidea</taxon>
        <taxon>Grylloidea</taxon>
        <taxon>Gryllidae</taxon>
        <taxon>Gryllinae</taxon>
        <taxon>Gryllus</taxon>
    </lineage>
</organism>
<accession>A0AAN9ZAF2</accession>
<protein>
    <submittedName>
        <fullName evidence="1">Uncharacterized protein</fullName>
    </submittedName>
</protein>
<reference evidence="1 2" key="1">
    <citation type="submission" date="2024-03" db="EMBL/GenBank/DDBJ databases">
        <title>The genome assembly and annotation of the cricket Gryllus longicercus Weissman &amp; Gray.</title>
        <authorList>
            <person name="Szrajer S."/>
            <person name="Gray D."/>
            <person name="Ylla G."/>
        </authorList>
    </citation>
    <scope>NUCLEOTIDE SEQUENCE [LARGE SCALE GENOMIC DNA]</scope>
    <source>
        <strain evidence="1">DAG 2021-001</strain>
        <tissue evidence="1">Whole body minus gut</tissue>
    </source>
</reference>
<dbReference type="Proteomes" id="UP001378592">
    <property type="component" value="Unassembled WGS sequence"/>
</dbReference>
<dbReference type="AlphaFoldDB" id="A0AAN9ZAF2"/>
<sequence>MRIYLTLFVTDASGSFSTLKTIKYELRNCMSQTRLNNLSLMGIEHDILAEIDFEDIIHDFASSKCTKVIL</sequence>
<comment type="caution">
    <text evidence="1">The sequence shown here is derived from an EMBL/GenBank/DDBJ whole genome shotgun (WGS) entry which is preliminary data.</text>
</comment>